<dbReference type="EMBL" id="JUFX02000039">
    <property type="protein sequence ID" value="KPH88361.1"/>
    <property type="molecule type" value="Genomic_DNA"/>
</dbReference>
<evidence type="ECO:0000256" key="2">
    <source>
        <dbReference type="SAM" id="MobiDB-lite"/>
    </source>
</evidence>
<keyword evidence="1" id="KW-0175">Coiled coil</keyword>
<feature type="coiled-coil region" evidence="1">
    <location>
        <begin position="6"/>
        <end position="43"/>
    </location>
</feature>
<feature type="region of interest" description="Disordered" evidence="2">
    <location>
        <begin position="83"/>
        <end position="109"/>
    </location>
</feature>
<proteinExistence type="predicted"/>
<protein>
    <submittedName>
        <fullName evidence="3">Mobilization protein</fullName>
    </submittedName>
</protein>
<dbReference type="RefSeq" id="WP_051672095.1">
    <property type="nucleotide sequence ID" value="NZ_JUFX02000039.1"/>
</dbReference>
<dbReference type="Proteomes" id="UP000031553">
    <property type="component" value="Unassembled WGS sequence"/>
</dbReference>
<evidence type="ECO:0000256" key="1">
    <source>
        <dbReference type="SAM" id="Coils"/>
    </source>
</evidence>
<dbReference type="OrthoDB" id="8454254at2"/>
<organism evidence="3 4">
    <name type="scientific">Komagataeibacter intermedius AF2</name>
    <dbReference type="NCBI Taxonomy" id="1458464"/>
    <lineage>
        <taxon>Bacteria</taxon>
        <taxon>Pseudomonadati</taxon>
        <taxon>Pseudomonadota</taxon>
        <taxon>Alphaproteobacteria</taxon>
        <taxon>Acetobacterales</taxon>
        <taxon>Acetobacteraceae</taxon>
        <taxon>Komagataeibacter</taxon>
    </lineage>
</organism>
<accession>A0A0N1N596</accession>
<reference evidence="3 4" key="1">
    <citation type="submission" date="2015-07" db="EMBL/GenBank/DDBJ databases">
        <title>Draft Genome Sequence of Komagataeibacter intermedius Strain AF2, Isolated from Kombucha Tea.</title>
        <authorList>
            <person name="Santos R.A."/>
            <person name="Berretta A.A."/>
            <person name="Barud H.S."/>
            <person name="Ribeiro S.J."/>
            <person name="Gonzalez-Garcia L.N."/>
            <person name="Zucchi T.D."/>
            <person name="Goldman G.H."/>
            <person name="Riano-Pachon D.M."/>
        </authorList>
    </citation>
    <scope>NUCLEOTIDE SEQUENCE [LARGE SCALE GENOMIC DNA]</scope>
    <source>
        <strain evidence="3 4">AF2</strain>
    </source>
</reference>
<evidence type="ECO:0000313" key="4">
    <source>
        <dbReference type="Proteomes" id="UP000031553"/>
    </source>
</evidence>
<comment type="caution">
    <text evidence="3">The sequence shown here is derived from an EMBL/GenBank/DDBJ whole genome shotgun (WGS) entry which is preliminary data.</text>
</comment>
<dbReference type="AlphaFoldDB" id="A0A0N1N596"/>
<gene>
    <name evidence="3" type="ORF">GLUCOINTEAF2_0203850</name>
</gene>
<name>A0A0N1N596_9PROT</name>
<sequence length="109" mass="12423">MPDAVQHKKSAKIIAAEERLEQAKRALRDAKQAENRQQRKIADRQKIILGATLLNLAERDERFSRVIDELLKRLTREQDVKAFRDHGFATPRPTNDQNPATEDGVHTGA</sequence>
<evidence type="ECO:0000313" key="3">
    <source>
        <dbReference type="EMBL" id="KPH88361.1"/>
    </source>
</evidence>